<evidence type="ECO:0000313" key="14">
    <source>
        <dbReference type="EMBL" id="GLI52540.1"/>
    </source>
</evidence>
<dbReference type="GO" id="GO:0019856">
    <property type="term" value="P:pyrimidine nucleobase biosynthetic process"/>
    <property type="evidence" value="ECO:0007669"/>
    <property type="project" value="TreeGrafter"/>
</dbReference>
<dbReference type="PROSITE" id="PS51273">
    <property type="entry name" value="GATASE_TYPE_1"/>
    <property type="match status" value="1"/>
</dbReference>
<gene>
    <name evidence="11 14" type="primary">pyrG</name>
    <name evidence="14" type="ORF">TISLANDTSLP1_02330</name>
</gene>
<feature type="binding site" evidence="11">
    <location>
        <begin position="148"/>
        <end position="150"/>
    </location>
    <ligand>
        <name>CTP</name>
        <dbReference type="ChEBI" id="CHEBI:37563"/>
        <note>allosteric inhibitor</note>
    </ligand>
</feature>
<feature type="active site" description="Nucleophile; for glutamine hydrolysis" evidence="11">
    <location>
        <position position="381"/>
    </location>
</feature>
<dbReference type="InterPro" id="IPR004468">
    <property type="entry name" value="CTP_synthase"/>
</dbReference>
<dbReference type="InterPro" id="IPR027417">
    <property type="entry name" value="P-loop_NTPase"/>
</dbReference>
<dbReference type="InterPro" id="IPR017456">
    <property type="entry name" value="CTP_synthase_N"/>
</dbReference>
<feature type="binding site" evidence="11">
    <location>
        <position position="242"/>
    </location>
    <ligand>
        <name>ATP</name>
        <dbReference type="ChEBI" id="CHEBI:30616"/>
    </ligand>
</feature>
<dbReference type="Proteomes" id="UP001144297">
    <property type="component" value="Unassembled WGS sequence"/>
</dbReference>
<keyword evidence="3 11" id="KW-0436">Ligase</keyword>
<feature type="binding site" evidence="11">
    <location>
        <position position="71"/>
    </location>
    <ligand>
        <name>Mg(2+)</name>
        <dbReference type="ChEBI" id="CHEBI:18420"/>
    </ligand>
</feature>
<comment type="pathway">
    <text evidence="1 11">Pyrimidine metabolism; CTP biosynthesis via de novo pathway; CTP from UDP: step 2/2.</text>
</comment>
<dbReference type="InterPro" id="IPR033828">
    <property type="entry name" value="GATase1_CTP_Synthase"/>
</dbReference>
<evidence type="ECO:0000256" key="8">
    <source>
        <dbReference type="ARBA" id="ARBA00022962"/>
    </source>
</evidence>
<dbReference type="NCBIfam" id="TIGR00337">
    <property type="entry name" value="PyrG"/>
    <property type="match status" value="1"/>
</dbReference>
<protein>
    <recommendedName>
        <fullName evidence="11">CTP synthase</fullName>
        <ecNumber evidence="11">6.3.4.2</ecNumber>
    </recommendedName>
    <alternativeName>
        <fullName evidence="11">Cytidine 5'-triphosphate synthase</fullName>
    </alternativeName>
    <alternativeName>
        <fullName evidence="11">Cytidine triphosphate synthetase</fullName>
        <shortName evidence="11">CTP synthetase</shortName>
        <shortName evidence="11">CTPS</shortName>
    </alternativeName>
    <alternativeName>
        <fullName evidence="11">UTP--ammonia ligase</fullName>
    </alternativeName>
</protein>
<dbReference type="GO" id="GO:0005829">
    <property type="term" value="C:cytosol"/>
    <property type="evidence" value="ECO:0007669"/>
    <property type="project" value="TreeGrafter"/>
</dbReference>
<keyword evidence="8 11" id="KW-0315">Glutamine amidotransferase</keyword>
<comment type="subunit">
    <text evidence="11">Homotetramer.</text>
</comment>
<dbReference type="SUPFAM" id="SSF52540">
    <property type="entry name" value="P-loop containing nucleoside triphosphate hydrolases"/>
    <property type="match status" value="1"/>
</dbReference>
<evidence type="ECO:0000256" key="1">
    <source>
        <dbReference type="ARBA" id="ARBA00005171"/>
    </source>
</evidence>
<comment type="catalytic activity">
    <reaction evidence="11">
        <text>L-glutamine + H2O = L-glutamate + NH4(+)</text>
        <dbReference type="Rhea" id="RHEA:15889"/>
        <dbReference type="ChEBI" id="CHEBI:15377"/>
        <dbReference type="ChEBI" id="CHEBI:28938"/>
        <dbReference type="ChEBI" id="CHEBI:29985"/>
        <dbReference type="ChEBI" id="CHEBI:58359"/>
    </reaction>
</comment>
<feature type="binding site" evidence="11">
    <location>
        <begin position="382"/>
        <end position="385"/>
    </location>
    <ligand>
        <name>L-glutamine</name>
        <dbReference type="ChEBI" id="CHEBI:58359"/>
    </ligand>
</feature>
<name>A0A9W6GEB0_9BACT</name>
<dbReference type="GO" id="GO:0005524">
    <property type="term" value="F:ATP binding"/>
    <property type="evidence" value="ECO:0007669"/>
    <property type="project" value="UniProtKB-KW"/>
</dbReference>
<dbReference type="EMBL" id="BSDX01000001">
    <property type="protein sequence ID" value="GLI52540.1"/>
    <property type="molecule type" value="Genomic_DNA"/>
</dbReference>
<dbReference type="FunFam" id="3.40.50.880:FF:000002">
    <property type="entry name" value="CTP synthase"/>
    <property type="match status" value="1"/>
</dbReference>
<comment type="caution">
    <text evidence="14">The sequence shown here is derived from an EMBL/GenBank/DDBJ whole genome shotgun (WGS) entry which is preliminary data.</text>
</comment>
<keyword evidence="9 11" id="KW-0665">Pyrimidine biosynthesis</keyword>
<proteinExistence type="inferred from homology"/>
<dbReference type="PANTHER" id="PTHR11550:SF0">
    <property type="entry name" value="CTP SYNTHASE-RELATED"/>
    <property type="match status" value="1"/>
</dbReference>
<dbReference type="InterPro" id="IPR017926">
    <property type="entry name" value="GATASE"/>
</dbReference>
<dbReference type="Pfam" id="PF00117">
    <property type="entry name" value="GATase"/>
    <property type="match status" value="1"/>
</dbReference>
<dbReference type="FunFam" id="3.40.50.300:FF:000009">
    <property type="entry name" value="CTP synthase"/>
    <property type="match status" value="1"/>
</dbReference>
<feature type="binding site" evidence="11">
    <location>
        <begin position="14"/>
        <end position="19"/>
    </location>
    <ligand>
        <name>ATP</name>
        <dbReference type="ChEBI" id="CHEBI:30616"/>
    </ligand>
</feature>
<dbReference type="GO" id="GO:0097268">
    <property type="term" value="C:cytoophidium"/>
    <property type="evidence" value="ECO:0007669"/>
    <property type="project" value="UniProtKB-ARBA"/>
</dbReference>
<dbReference type="GO" id="GO:0003883">
    <property type="term" value="F:CTP synthase activity"/>
    <property type="evidence" value="ECO:0007669"/>
    <property type="project" value="UniProtKB-UniRule"/>
</dbReference>
<evidence type="ECO:0000259" key="12">
    <source>
        <dbReference type="Pfam" id="PF00117"/>
    </source>
</evidence>
<feature type="binding site" evidence="11">
    <location>
        <begin position="188"/>
        <end position="193"/>
    </location>
    <ligand>
        <name>CTP</name>
        <dbReference type="ChEBI" id="CHEBI:37563"/>
        <note>allosteric inhibitor</note>
    </ligand>
</feature>
<sequence>MPKYIFITGGVVSALGKGIAAAAIGALLEAKGFKVTIQKLDPYINVDPGTLSPFEHGEVYVTDDGCETDLDLGHYERFTHLTTSHVNNYTSGKIYFNVISKERRGDYLGHTVQVIPHVTDEIKEAIKSAAGDNEYDIVIVEVGGTVGDIEGLPFLEGIRQLRYDVGRENVLYIHLTLVPYIKSAGELKTKPTQHSVNSLRAIGIQPDILLCRADRPIPYGLKKKIALHCNLDFDAVISAHDVETVYEVPLNFKNEGLDLLIEKKLSLPHRLEDLSAWEEVVNKIKNPKTEVNIAVVGKYVGLRDSYKSLNEALIHGGIANNSKVNILWVNSEDIEKDGAKIYLSDAHGILIPGGFGSRGIEGKIEAIRYARENKIPFFGICLGMQCAVIELSRNLTKLNAHSTEFDPDTEHPVIYLMERWFNPRTGRYEIRTIESQKGGTMRLGAYPCMLKEGTKAYEAYKTKEISERHRHRYEFNNKYIPILEEKGVVFSGTSPDGQLVEIVELKEHPWFLGCQFHPEFKSKPFKPHPLFREFIRASLKEKPSLFNF</sequence>
<dbReference type="GO" id="GO:0042802">
    <property type="term" value="F:identical protein binding"/>
    <property type="evidence" value="ECO:0007669"/>
    <property type="project" value="TreeGrafter"/>
</dbReference>
<dbReference type="CDD" id="cd03113">
    <property type="entry name" value="CTPS_N"/>
    <property type="match status" value="1"/>
</dbReference>
<comment type="activity regulation">
    <text evidence="11">Allosterically activated by GTP, when glutamine is the substrate; GTP has no effect on the reaction when ammonia is the substrate. The allosteric effector GTP functions by stabilizing the protein conformation that binds the tetrahedral intermediate(s) formed during glutamine hydrolysis. Inhibited by the product CTP, via allosteric rather than competitive inhibition.</text>
</comment>
<dbReference type="GO" id="GO:0044210">
    <property type="term" value="P:'de novo' CTP biosynthetic process"/>
    <property type="evidence" value="ECO:0007669"/>
    <property type="project" value="UniProtKB-UniRule"/>
</dbReference>
<feature type="region of interest" description="Amidoligase domain" evidence="11">
    <location>
        <begin position="1"/>
        <end position="267"/>
    </location>
</feature>
<dbReference type="EC" id="6.3.4.2" evidence="11"/>
<keyword evidence="6 11" id="KW-0067">ATP-binding</keyword>
<dbReference type="CDD" id="cd01746">
    <property type="entry name" value="GATase1_CTP_Synthase"/>
    <property type="match status" value="1"/>
</dbReference>
<dbReference type="AlphaFoldDB" id="A0A9W6GEB0"/>
<dbReference type="Pfam" id="PF06418">
    <property type="entry name" value="CTP_synth_N"/>
    <property type="match status" value="1"/>
</dbReference>
<comment type="similarity">
    <text evidence="2 11">Belongs to the CTP synthase family.</text>
</comment>
<evidence type="ECO:0000256" key="11">
    <source>
        <dbReference type="HAMAP-Rule" id="MF_01227"/>
    </source>
</evidence>
<evidence type="ECO:0000256" key="5">
    <source>
        <dbReference type="ARBA" id="ARBA00022741"/>
    </source>
</evidence>
<accession>A0A9W6GEB0</accession>
<comment type="catalytic activity">
    <reaction evidence="11">
        <text>UTP + NH4(+) + ATP = CTP + ADP + phosphate + 2 H(+)</text>
        <dbReference type="Rhea" id="RHEA:16597"/>
        <dbReference type="ChEBI" id="CHEBI:15378"/>
        <dbReference type="ChEBI" id="CHEBI:28938"/>
        <dbReference type="ChEBI" id="CHEBI:30616"/>
        <dbReference type="ChEBI" id="CHEBI:37563"/>
        <dbReference type="ChEBI" id="CHEBI:43474"/>
        <dbReference type="ChEBI" id="CHEBI:46398"/>
        <dbReference type="ChEBI" id="CHEBI:456216"/>
    </reaction>
</comment>
<feature type="binding site" evidence="11">
    <location>
        <position position="141"/>
    </location>
    <ligand>
        <name>Mg(2+)</name>
        <dbReference type="ChEBI" id="CHEBI:18420"/>
    </ligand>
</feature>
<keyword evidence="4 11" id="KW-0479">Metal-binding</keyword>
<evidence type="ECO:0000256" key="10">
    <source>
        <dbReference type="ARBA" id="ARBA00047781"/>
    </source>
</evidence>
<dbReference type="SUPFAM" id="SSF52317">
    <property type="entry name" value="Class I glutamine amidotransferase-like"/>
    <property type="match status" value="1"/>
</dbReference>
<feature type="binding site" evidence="11">
    <location>
        <position position="224"/>
    </location>
    <ligand>
        <name>UTP</name>
        <dbReference type="ChEBI" id="CHEBI:46398"/>
    </ligand>
</feature>
<keyword evidence="7 11" id="KW-0460">Magnesium</keyword>
<comment type="miscellaneous">
    <text evidence="11">CTPSs have evolved a hybrid strategy for distinguishing between UTP and CTP. The overlapping regions of the product feedback inhibitory and substrate sites recognize a common feature in both compounds, the triphosphate moiety. To differentiate isosteric substrate and product pyrimidine rings, an additional pocket far from the expected kinase/ligase catalytic site, specifically recognizes the cytosine and ribose portions of the product inhibitor.</text>
</comment>
<evidence type="ECO:0000256" key="4">
    <source>
        <dbReference type="ARBA" id="ARBA00022723"/>
    </source>
</evidence>
<feature type="domain" description="CTP synthase N-terminal" evidence="13">
    <location>
        <begin position="3"/>
        <end position="267"/>
    </location>
</feature>
<feature type="binding site" evidence="11">
    <location>
        <position position="71"/>
    </location>
    <ligand>
        <name>ATP</name>
        <dbReference type="ChEBI" id="CHEBI:30616"/>
    </ligand>
</feature>
<dbReference type="GO" id="GO:0046872">
    <property type="term" value="F:metal ion binding"/>
    <property type="evidence" value="ECO:0007669"/>
    <property type="project" value="UniProtKB-KW"/>
</dbReference>
<feature type="binding site" evidence="11">
    <location>
        <position position="13"/>
    </location>
    <ligand>
        <name>CTP</name>
        <dbReference type="ChEBI" id="CHEBI:37563"/>
        <note>allosteric inhibitor</note>
    </ligand>
</feature>
<dbReference type="NCBIfam" id="NF003792">
    <property type="entry name" value="PRK05380.1"/>
    <property type="match status" value="1"/>
</dbReference>
<feature type="binding site" evidence="11">
    <location>
        <position position="404"/>
    </location>
    <ligand>
        <name>L-glutamine</name>
        <dbReference type="ChEBI" id="CHEBI:58359"/>
    </ligand>
</feature>
<feature type="binding site" evidence="11">
    <location>
        <begin position="188"/>
        <end position="193"/>
    </location>
    <ligand>
        <name>UTP</name>
        <dbReference type="ChEBI" id="CHEBI:46398"/>
    </ligand>
</feature>
<evidence type="ECO:0000256" key="7">
    <source>
        <dbReference type="ARBA" id="ARBA00022842"/>
    </source>
</evidence>
<keyword evidence="5 11" id="KW-0547">Nucleotide-binding</keyword>
<dbReference type="HAMAP" id="MF_01227">
    <property type="entry name" value="PyrG"/>
    <property type="match status" value="1"/>
</dbReference>
<feature type="binding site" evidence="11">
    <location>
        <position position="224"/>
    </location>
    <ligand>
        <name>CTP</name>
        <dbReference type="ChEBI" id="CHEBI:37563"/>
        <note>allosteric inhibitor</note>
    </ligand>
</feature>
<dbReference type="InterPro" id="IPR029062">
    <property type="entry name" value="Class_I_gatase-like"/>
</dbReference>
<keyword evidence="15" id="KW-1185">Reference proteome</keyword>
<evidence type="ECO:0000256" key="9">
    <source>
        <dbReference type="ARBA" id="ARBA00022975"/>
    </source>
</evidence>
<feature type="binding site" evidence="11">
    <location>
        <position position="354"/>
    </location>
    <ligand>
        <name>L-glutamine</name>
        <dbReference type="ChEBI" id="CHEBI:58359"/>
    </ligand>
</feature>
<dbReference type="Gene3D" id="3.40.50.300">
    <property type="entry name" value="P-loop containing nucleotide triphosphate hydrolases"/>
    <property type="match status" value="1"/>
</dbReference>
<organism evidence="14 15">
    <name type="scientific">Thermodesulfovibrio yellowstonii</name>
    <dbReference type="NCBI Taxonomy" id="28262"/>
    <lineage>
        <taxon>Bacteria</taxon>
        <taxon>Pseudomonadati</taxon>
        <taxon>Nitrospirota</taxon>
        <taxon>Thermodesulfovibrionia</taxon>
        <taxon>Thermodesulfovibrionales</taxon>
        <taxon>Thermodesulfovibrionaceae</taxon>
        <taxon>Thermodesulfovibrio</taxon>
    </lineage>
</organism>
<feature type="active site" evidence="11">
    <location>
        <position position="517"/>
    </location>
</feature>
<comment type="function">
    <text evidence="11">Catalyzes the ATP-dependent amination of UTP to CTP with either L-glutamine or ammonia as the source of nitrogen. Regulates intracellular CTP levels through interactions with the four ribonucleotide triphosphates.</text>
</comment>
<reference evidence="14" key="1">
    <citation type="submission" date="2022-12" db="EMBL/GenBank/DDBJ databases">
        <title>Reference genome sequencing for broad-spectrum identification of bacterial and archaeal isolates by mass spectrometry.</title>
        <authorList>
            <person name="Sekiguchi Y."/>
            <person name="Tourlousse D.M."/>
        </authorList>
    </citation>
    <scope>NUCLEOTIDE SEQUENCE</scope>
    <source>
        <strain evidence="14">TSL-P1</strain>
    </source>
</reference>
<feature type="active site" evidence="11">
    <location>
        <position position="519"/>
    </location>
</feature>
<feature type="binding site" evidence="11">
    <location>
        <position position="13"/>
    </location>
    <ligand>
        <name>UTP</name>
        <dbReference type="ChEBI" id="CHEBI:46398"/>
    </ligand>
</feature>
<evidence type="ECO:0000256" key="6">
    <source>
        <dbReference type="ARBA" id="ARBA00022840"/>
    </source>
</evidence>
<comment type="catalytic activity">
    <reaction evidence="10 11">
        <text>UTP + L-glutamine + ATP + H2O = CTP + L-glutamate + ADP + phosphate + 2 H(+)</text>
        <dbReference type="Rhea" id="RHEA:26426"/>
        <dbReference type="ChEBI" id="CHEBI:15377"/>
        <dbReference type="ChEBI" id="CHEBI:15378"/>
        <dbReference type="ChEBI" id="CHEBI:29985"/>
        <dbReference type="ChEBI" id="CHEBI:30616"/>
        <dbReference type="ChEBI" id="CHEBI:37563"/>
        <dbReference type="ChEBI" id="CHEBI:43474"/>
        <dbReference type="ChEBI" id="CHEBI:46398"/>
        <dbReference type="ChEBI" id="CHEBI:58359"/>
        <dbReference type="ChEBI" id="CHEBI:456216"/>
        <dbReference type="EC" id="6.3.4.2"/>
    </reaction>
</comment>
<evidence type="ECO:0000256" key="2">
    <source>
        <dbReference type="ARBA" id="ARBA00007533"/>
    </source>
</evidence>
<comment type="caution">
    <text evidence="11">Lacks conserved residue(s) required for the propagation of feature annotation.</text>
</comment>
<dbReference type="Gene3D" id="3.40.50.880">
    <property type="match status" value="1"/>
</dbReference>
<evidence type="ECO:0000256" key="3">
    <source>
        <dbReference type="ARBA" id="ARBA00022598"/>
    </source>
</evidence>
<evidence type="ECO:0000259" key="13">
    <source>
        <dbReference type="Pfam" id="PF06418"/>
    </source>
</evidence>
<dbReference type="PANTHER" id="PTHR11550">
    <property type="entry name" value="CTP SYNTHASE"/>
    <property type="match status" value="1"/>
</dbReference>
<feature type="binding site" evidence="11">
    <location>
        <position position="472"/>
    </location>
    <ligand>
        <name>L-glutamine</name>
        <dbReference type="ChEBI" id="CHEBI:58359"/>
    </ligand>
</feature>
<feature type="domain" description="Glutamine amidotransferase" evidence="12">
    <location>
        <begin position="303"/>
        <end position="536"/>
    </location>
</feature>
<evidence type="ECO:0000313" key="15">
    <source>
        <dbReference type="Proteomes" id="UP001144297"/>
    </source>
</evidence>